<dbReference type="RefSeq" id="WP_141287422.1">
    <property type="nucleotide sequence ID" value="NZ_BAAAEW010000047.1"/>
</dbReference>
<name>A0ABN1KKN1_9BURK</name>
<comment type="caution">
    <text evidence="2">The sequence shown here is derived from an EMBL/GenBank/DDBJ whole genome shotgun (WGS) entry which is preliminary data.</text>
</comment>
<feature type="transmembrane region" description="Helical" evidence="1">
    <location>
        <begin position="6"/>
        <end position="26"/>
    </location>
</feature>
<proteinExistence type="predicted"/>
<feature type="transmembrane region" description="Helical" evidence="1">
    <location>
        <begin position="47"/>
        <end position="66"/>
    </location>
</feature>
<accession>A0ABN1KKN1</accession>
<organism evidence="2 3">
    <name type="scientific">Ideonella azotifigens</name>
    <dbReference type="NCBI Taxonomy" id="513160"/>
    <lineage>
        <taxon>Bacteria</taxon>
        <taxon>Pseudomonadati</taxon>
        <taxon>Pseudomonadota</taxon>
        <taxon>Betaproteobacteria</taxon>
        <taxon>Burkholderiales</taxon>
        <taxon>Sphaerotilaceae</taxon>
        <taxon>Ideonella</taxon>
    </lineage>
</organism>
<dbReference type="EMBL" id="BAAAEW010000047">
    <property type="protein sequence ID" value="GAA0769593.1"/>
    <property type="molecule type" value="Genomic_DNA"/>
</dbReference>
<feature type="transmembrane region" description="Helical" evidence="1">
    <location>
        <begin position="72"/>
        <end position="97"/>
    </location>
</feature>
<keyword evidence="1" id="KW-1133">Transmembrane helix</keyword>
<dbReference type="Proteomes" id="UP001500279">
    <property type="component" value="Unassembled WGS sequence"/>
</dbReference>
<keyword evidence="1" id="KW-0472">Membrane</keyword>
<sequence length="114" mass="12449">MTWLSWCLIALFLLKLTWNMLVPCFLERAARAWKRGDGPPPGGVSMSPIVEMVLLVVAAVWAAFHFQNDRPAVHAASVLGIGVALTGLSYLAAVLLGRHLRRDRRSRSGVGLAE</sequence>
<evidence type="ECO:0000313" key="3">
    <source>
        <dbReference type="Proteomes" id="UP001500279"/>
    </source>
</evidence>
<keyword evidence="1" id="KW-0812">Transmembrane</keyword>
<gene>
    <name evidence="2" type="ORF">GCM10009107_60630</name>
</gene>
<protein>
    <submittedName>
        <fullName evidence="2">Uncharacterized protein</fullName>
    </submittedName>
</protein>
<evidence type="ECO:0000313" key="2">
    <source>
        <dbReference type="EMBL" id="GAA0769593.1"/>
    </source>
</evidence>
<reference evidence="2 3" key="1">
    <citation type="journal article" date="2019" name="Int. J. Syst. Evol. Microbiol.">
        <title>The Global Catalogue of Microorganisms (GCM) 10K type strain sequencing project: providing services to taxonomists for standard genome sequencing and annotation.</title>
        <authorList>
            <consortium name="The Broad Institute Genomics Platform"/>
            <consortium name="The Broad Institute Genome Sequencing Center for Infectious Disease"/>
            <person name="Wu L."/>
            <person name="Ma J."/>
        </authorList>
    </citation>
    <scope>NUCLEOTIDE SEQUENCE [LARGE SCALE GENOMIC DNA]</scope>
    <source>
        <strain evidence="2 3">JCM 15503</strain>
    </source>
</reference>
<evidence type="ECO:0000256" key="1">
    <source>
        <dbReference type="SAM" id="Phobius"/>
    </source>
</evidence>
<keyword evidence="3" id="KW-1185">Reference proteome</keyword>